<keyword evidence="2" id="KW-0472">Membrane</keyword>
<feature type="transmembrane region" description="Helical" evidence="2">
    <location>
        <begin position="173"/>
        <end position="193"/>
    </location>
</feature>
<evidence type="ECO:0000313" key="4">
    <source>
        <dbReference type="Proteomes" id="UP000294547"/>
    </source>
</evidence>
<feature type="transmembrane region" description="Helical" evidence="2">
    <location>
        <begin position="200"/>
        <end position="226"/>
    </location>
</feature>
<feature type="region of interest" description="Disordered" evidence="1">
    <location>
        <begin position="533"/>
        <end position="559"/>
    </location>
</feature>
<feature type="transmembrane region" description="Helical" evidence="2">
    <location>
        <begin position="364"/>
        <end position="385"/>
    </location>
</feature>
<protein>
    <recommendedName>
        <fullName evidence="5">4-amino-4-deoxy-L-arabinose transferase-like glycosyltransferase</fullName>
    </recommendedName>
</protein>
<feature type="transmembrane region" description="Helical" evidence="2">
    <location>
        <begin position="130"/>
        <end position="153"/>
    </location>
</feature>
<feature type="transmembrane region" description="Helical" evidence="2">
    <location>
        <begin position="391"/>
        <end position="411"/>
    </location>
</feature>
<dbReference type="Proteomes" id="UP000294547">
    <property type="component" value="Unassembled WGS sequence"/>
</dbReference>
<dbReference type="EMBL" id="SNXY01000008">
    <property type="protein sequence ID" value="TDP84198.1"/>
    <property type="molecule type" value="Genomic_DNA"/>
</dbReference>
<evidence type="ECO:0000256" key="1">
    <source>
        <dbReference type="SAM" id="MobiDB-lite"/>
    </source>
</evidence>
<feature type="transmembrane region" description="Helical" evidence="2">
    <location>
        <begin position="105"/>
        <end position="123"/>
    </location>
</feature>
<feature type="compositionally biased region" description="Pro residues" evidence="1">
    <location>
        <begin position="548"/>
        <end position="559"/>
    </location>
</feature>
<accession>A0A4V3CVX8</accession>
<feature type="transmembrane region" description="Helical" evidence="2">
    <location>
        <begin position="334"/>
        <end position="352"/>
    </location>
</feature>
<sequence length="559" mass="57227">MTSPAPPPHGASRHPGALATGAVVALVLFVALVAVNWTLIRGDQLPRGDLADDMLLMQRADHGWLLTGHYSKYGPNHPGPWFLSVRHLAGVLAAGVAGGPFGAQLFGTYALSAAFLGLFAGLVHRLGSRVGLGTAAAAATAAIAAVLAVHQLGGIDGFTGNTSRLRVAFANPWMPDALILPFAAFCAALFLLVEGSAVGLVAATFCGAVLVHGYATLPVVVGPLWLGAVVAGARARRAAGRGFFPASTVAAGAAIVAAFAAPLLADAALNPPGNLWRIVETASRGGTGGGPSPREVVGALAHQWLSLRPLPWIWLLAGLVAAVLVPAARPPSARAAAVATAVAVLAFAAYLRSPGGIDEYQTRAVFGIVPALVAVAVVDVVATAARRFHPAPLVLLALTVAAALPATRFATPWAYRPYVRQLAEAAAPEVPRGGTVSIDGRGPGMLAALFLEFDRLGIRGCSRTTRFAHVLTRERICDPAALPPVAYRLVPNLPCHPDQPHPSGRSIMVFGEEGPVCLILERIVPGEPLPGLGIGAPRRATPAAGPAAPLPDPADGLPP</sequence>
<feature type="transmembrane region" description="Helical" evidence="2">
    <location>
        <begin position="16"/>
        <end position="40"/>
    </location>
</feature>
<evidence type="ECO:0000256" key="2">
    <source>
        <dbReference type="SAM" id="Phobius"/>
    </source>
</evidence>
<reference evidence="3 4" key="1">
    <citation type="submission" date="2019-03" db="EMBL/GenBank/DDBJ databases">
        <title>Genomic Encyclopedia of Type Strains, Phase IV (KMG-IV): sequencing the most valuable type-strain genomes for metagenomic binning, comparative biology and taxonomic classification.</title>
        <authorList>
            <person name="Goeker M."/>
        </authorList>
    </citation>
    <scope>NUCLEOTIDE SEQUENCE [LARGE SCALE GENOMIC DNA]</scope>
    <source>
        <strain evidence="3 4">DSM 102969</strain>
    </source>
</reference>
<keyword evidence="4" id="KW-1185">Reference proteome</keyword>
<dbReference type="RefSeq" id="WP_126540156.1">
    <property type="nucleotide sequence ID" value="NZ_BSPM01000002.1"/>
</dbReference>
<dbReference type="OrthoDB" id="1814621at2"/>
<keyword evidence="2" id="KW-1133">Transmembrane helix</keyword>
<evidence type="ECO:0000313" key="3">
    <source>
        <dbReference type="EMBL" id="TDP84198.1"/>
    </source>
</evidence>
<keyword evidence="2" id="KW-0812">Transmembrane</keyword>
<feature type="compositionally biased region" description="Low complexity" evidence="1">
    <location>
        <begin position="536"/>
        <end position="547"/>
    </location>
</feature>
<name>A0A4V3CVX8_9HYPH</name>
<gene>
    <name evidence="3" type="ORF">EDD54_2802</name>
</gene>
<feature type="transmembrane region" description="Helical" evidence="2">
    <location>
        <begin position="310"/>
        <end position="328"/>
    </location>
</feature>
<comment type="caution">
    <text evidence="3">The sequence shown here is derived from an EMBL/GenBank/DDBJ whole genome shotgun (WGS) entry which is preliminary data.</text>
</comment>
<organism evidence="3 4">
    <name type="scientific">Oharaeibacter diazotrophicus</name>
    <dbReference type="NCBI Taxonomy" id="1920512"/>
    <lineage>
        <taxon>Bacteria</taxon>
        <taxon>Pseudomonadati</taxon>
        <taxon>Pseudomonadota</taxon>
        <taxon>Alphaproteobacteria</taxon>
        <taxon>Hyphomicrobiales</taxon>
        <taxon>Pleomorphomonadaceae</taxon>
        <taxon>Oharaeibacter</taxon>
    </lineage>
</organism>
<dbReference type="AlphaFoldDB" id="A0A4V3CVX8"/>
<evidence type="ECO:0008006" key="5">
    <source>
        <dbReference type="Google" id="ProtNLM"/>
    </source>
</evidence>
<proteinExistence type="predicted"/>
<feature type="transmembrane region" description="Helical" evidence="2">
    <location>
        <begin position="246"/>
        <end position="269"/>
    </location>
</feature>